<keyword evidence="1" id="KW-0479">Metal-binding</keyword>
<dbReference type="Pfam" id="PF04434">
    <property type="entry name" value="SWIM"/>
    <property type="match status" value="1"/>
</dbReference>
<dbReference type="InterPro" id="IPR007527">
    <property type="entry name" value="Znf_SWIM"/>
</dbReference>
<dbReference type="RefSeq" id="XP_020098475.1">
    <property type="nucleotide sequence ID" value="XM_020242886.1"/>
</dbReference>
<evidence type="ECO:0000313" key="8">
    <source>
        <dbReference type="RefSeq" id="XP_020098475.1"/>
    </source>
</evidence>
<evidence type="ECO:0000256" key="2">
    <source>
        <dbReference type="ARBA" id="ARBA00022771"/>
    </source>
</evidence>
<evidence type="ECO:0000313" key="7">
    <source>
        <dbReference type="Proteomes" id="UP000515123"/>
    </source>
</evidence>
<evidence type="ECO:0000256" key="4">
    <source>
        <dbReference type="PROSITE-ProRule" id="PRU00325"/>
    </source>
</evidence>
<reference evidence="7" key="1">
    <citation type="journal article" date="2015" name="Nat. Genet.">
        <title>The pineapple genome and the evolution of CAM photosynthesis.</title>
        <authorList>
            <person name="Ming R."/>
            <person name="VanBuren R."/>
            <person name="Wai C.M."/>
            <person name="Tang H."/>
            <person name="Schatz M.C."/>
            <person name="Bowers J.E."/>
            <person name="Lyons E."/>
            <person name="Wang M.L."/>
            <person name="Chen J."/>
            <person name="Biggers E."/>
            <person name="Zhang J."/>
            <person name="Huang L."/>
            <person name="Zhang L."/>
            <person name="Miao W."/>
            <person name="Zhang J."/>
            <person name="Ye Z."/>
            <person name="Miao C."/>
            <person name="Lin Z."/>
            <person name="Wang H."/>
            <person name="Zhou H."/>
            <person name="Yim W.C."/>
            <person name="Priest H.D."/>
            <person name="Zheng C."/>
            <person name="Woodhouse M."/>
            <person name="Edger P.P."/>
            <person name="Guyot R."/>
            <person name="Guo H.B."/>
            <person name="Guo H."/>
            <person name="Zheng G."/>
            <person name="Singh R."/>
            <person name="Sharma A."/>
            <person name="Min X."/>
            <person name="Zheng Y."/>
            <person name="Lee H."/>
            <person name="Gurtowski J."/>
            <person name="Sedlazeck F.J."/>
            <person name="Harkess A."/>
            <person name="McKain M.R."/>
            <person name="Liao Z."/>
            <person name="Fang J."/>
            <person name="Liu J."/>
            <person name="Zhang X."/>
            <person name="Zhang Q."/>
            <person name="Hu W."/>
            <person name="Qin Y."/>
            <person name="Wang K."/>
            <person name="Chen L.Y."/>
            <person name="Shirley N."/>
            <person name="Lin Y.R."/>
            <person name="Liu L.Y."/>
            <person name="Hernandez A.G."/>
            <person name="Wright C.L."/>
            <person name="Bulone V."/>
            <person name="Tuskan G.A."/>
            <person name="Heath K."/>
            <person name="Zee F."/>
            <person name="Moore P.H."/>
            <person name="Sunkar R."/>
            <person name="Leebens-Mack J.H."/>
            <person name="Mockler T."/>
            <person name="Bennetzen J.L."/>
            <person name="Freeling M."/>
            <person name="Sankoff D."/>
            <person name="Paterson A.H."/>
            <person name="Zhu X."/>
            <person name="Yang X."/>
            <person name="Smith J.A."/>
            <person name="Cushman J.C."/>
            <person name="Paull R.E."/>
            <person name="Yu Q."/>
        </authorList>
    </citation>
    <scope>NUCLEOTIDE SEQUENCE [LARGE SCALE GENOMIC DNA]</scope>
    <source>
        <strain evidence="7">cv. F153</strain>
    </source>
</reference>
<evidence type="ECO:0000256" key="3">
    <source>
        <dbReference type="ARBA" id="ARBA00022833"/>
    </source>
</evidence>
<dbReference type="Pfam" id="PF03101">
    <property type="entry name" value="FAR1"/>
    <property type="match status" value="1"/>
</dbReference>
<dbReference type="PANTHER" id="PTHR47718">
    <property type="entry name" value="OS01G0519700 PROTEIN"/>
    <property type="match status" value="1"/>
</dbReference>
<dbReference type="InterPro" id="IPR006564">
    <property type="entry name" value="Znf_PMZ"/>
</dbReference>
<evidence type="ECO:0000259" key="6">
    <source>
        <dbReference type="PROSITE" id="PS50966"/>
    </source>
</evidence>
<accession>A0A6P5FZQ9</accession>
<dbReference type="InterPro" id="IPR018289">
    <property type="entry name" value="MULE_transposase_dom"/>
</dbReference>
<evidence type="ECO:0000256" key="5">
    <source>
        <dbReference type="SAM" id="MobiDB-lite"/>
    </source>
</evidence>
<dbReference type="GeneID" id="109717216"/>
<feature type="domain" description="SWIM-type" evidence="6">
    <location>
        <begin position="593"/>
        <end position="629"/>
    </location>
</feature>
<dbReference type="InterPro" id="IPR004330">
    <property type="entry name" value="FAR1_DNA_bnd_dom"/>
</dbReference>
<dbReference type="PROSITE" id="PS50966">
    <property type="entry name" value="ZF_SWIM"/>
    <property type="match status" value="1"/>
</dbReference>
<dbReference type="Proteomes" id="UP000515123">
    <property type="component" value="Linkage group 11"/>
</dbReference>
<gene>
    <name evidence="8" type="primary">LOC109717216</name>
</gene>
<dbReference type="GO" id="GO:0008270">
    <property type="term" value="F:zinc ion binding"/>
    <property type="evidence" value="ECO:0007669"/>
    <property type="project" value="UniProtKB-KW"/>
</dbReference>
<dbReference type="AlphaFoldDB" id="A0A6P5FZQ9"/>
<protein>
    <submittedName>
        <fullName evidence="8">Protein FAR1-RELATED SEQUENCE 5-like isoform X1</fullName>
    </submittedName>
</protein>
<proteinExistence type="predicted"/>
<dbReference type="OrthoDB" id="645077at2759"/>
<name>A0A6P5FZQ9_ANACO</name>
<evidence type="ECO:0000256" key="1">
    <source>
        <dbReference type="ARBA" id="ARBA00022723"/>
    </source>
</evidence>
<keyword evidence="2 4" id="KW-0863">Zinc-finger</keyword>
<feature type="compositionally biased region" description="Polar residues" evidence="5">
    <location>
        <begin position="1"/>
        <end position="12"/>
    </location>
</feature>
<dbReference type="SMART" id="SM00575">
    <property type="entry name" value="ZnF_PMZ"/>
    <property type="match status" value="1"/>
</dbReference>
<organism evidence="7 8">
    <name type="scientific">Ananas comosus</name>
    <name type="common">Pineapple</name>
    <name type="synonym">Ananas ananas</name>
    <dbReference type="NCBI Taxonomy" id="4615"/>
    <lineage>
        <taxon>Eukaryota</taxon>
        <taxon>Viridiplantae</taxon>
        <taxon>Streptophyta</taxon>
        <taxon>Embryophyta</taxon>
        <taxon>Tracheophyta</taxon>
        <taxon>Spermatophyta</taxon>
        <taxon>Magnoliopsida</taxon>
        <taxon>Liliopsida</taxon>
        <taxon>Poales</taxon>
        <taxon>Bromeliaceae</taxon>
        <taxon>Bromelioideae</taxon>
        <taxon>Ananas</taxon>
    </lineage>
</organism>
<feature type="region of interest" description="Disordered" evidence="5">
    <location>
        <begin position="1"/>
        <end position="20"/>
    </location>
</feature>
<reference evidence="8" key="2">
    <citation type="submission" date="2025-08" db="UniProtKB">
        <authorList>
            <consortium name="RefSeq"/>
        </authorList>
    </citation>
    <scope>IDENTIFICATION</scope>
    <source>
        <tissue evidence="8">Leaf</tissue>
    </source>
</reference>
<dbReference type="Pfam" id="PF10551">
    <property type="entry name" value="MULE"/>
    <property type="match status" value="1"/>
</dbReference>
<keyword evidence="7" id="KW-1185">Reference proteome</keyword>
<sequence length="761" mass="87657">MDNADDSNSYNSVDLDDQSAKEQDTMVVDYLEVGVEHVQVKTSIANLEDVGCSLFENCQHDQDDLVQHSRGHGSSIEEPHVGKKFKDVEEAYTFYNVYAYKNGFSIRKASHYKARKKENLVTALQLTCSRAGYFKPRGGGEAGSKGTPQKEMQYTRTGCKAQMRVKMIEDGRWTITTFHKEHNHTLIVSPSKSRFFRSHRFITHDQKEMISLLSEQNISTTQIMSFMAAREGGAHNIHFIRKDLSNQVSESNRRLIGVDVSTTINYFRELQARDSLFFYALEVDEQSMARNLFWIDGRSRIAYQNFGDVVTFDTTYMTNKYSRPFAPFIGVNHHRQSIFFGCALIRDETANTFCWLFQTWLEAMFGQHPKAIITDQDPAMRKAIQQVFPNTVHRCCLWHVMRKAKEHFSLLYSTREGFKDDLLSCINNSITAEEFEIEWSTMVEKYGLQDNNHIQVMWNNRYQWAPAYFRDTFFSNMGITQRSESINAVSKIWVDCHTSIYKFVTQFHKMLESRYDKEDEADFRTCGGEASLWSYSPIEIQARDAYTKANFLEFKTQLRLSTRYESSELEKYSLYKVSTIVDPILPSRYVQSYEVSVDVASKMIVCTCKLFKFAGLLCSHVLRVMLDIKMHLIPLHYILKRWTKDAKKGSSSIQLVKRVAMGDDPHAKALRVQALTQKAQKIIFEGAQSFGSFELACEKADKLVDEIISYNQASKGSQDDEVEAHLPIPQIDGLDLMVKDPPSSQCKGKRKPQRFKPPAEK</sequence>
<feature type="region of interest" description="Disordered" evidence="5">
    <location>
        <begin position="732"/>
        <end position="761"/>
    </location>
</feature>
<keyword evidence="3" id="KW-0862">Zinc</keyword>